<sequence>MLSNSQALQHICILRLSAIGDVCHCISVVQSIQRHYPKASITWICGKTESGLISDLPGVEVLVFDKRAGFKAYRDLWAQLRGRRFDVLLHMQLALRASLLSLGIKATQKVGFSWKRAREAQWLFTNRKLRPSQSMHVLDQFAEFASFLDVEKQAPSWNIPLSSSDLDFAKKTVTERSVVICPSASNVERNWLTQDYVSLSDWLSSLGFQVVLCGSPAAKEVALAETIQASCKQPLTNIVGQTSLKQLTAVLRRTCVVVAPDSGPAHIATTQGTPVVGLYAHSNPKRTGPYNSQDYVIDVYTAEAEKQFGKPLEHLAWATRLKGKNLMSKIKLEQVQDKLKSLLSTS</sequence>
<comment type="caution">
    <text evidence="3">The sequence shown here is derived from an EMBL/GenBank/DDBJ whole genome shotgun (WGS) entry which is preliminary data.</text>
</comment>
<dbReference type="OrthoDB" id="9781892at2"/>
<dbReference type="GO" id="GO:0009244">
    <property type="term" value="P:lipopolysaccharide core region biosynthetic process"/>
    <property type="evidence" value="ECO:0007669"/>
    <property type="project" value="TreeGrafter"/>
</dbReference>
<proteinExistence type="predicted"/>
<organism evidence="3 4">
    <name type="scientific">Alginatibacterium sediminis</name>
    <dbReference type="NCBI Taxonomy" id="2164068"/>
    <lineage>
        <taxon>Bacteria</taxon>
        <taxon>Pseudomonadati</taxon>
        <taxon>Pseudomonadota</taxon>
        <taxon>Gammaproteobacteria</taxon>
        <taxon>Alteromonadales</taxon>
        <taxon>Alteromonadaceae</taxon>
        <taxon>Alginatibacterium</taxon>
    </lineage>
</organism>
<evidence type="ECO:0000256" key="1">
    <source>
        <dbReference type="ARBA" id="ARBA00022676"/>
    </source>
</evidence>
<name>A0A420EN38_9ALTE</name>
<dbReference type="EMBL" id="RAQO01000001">
    <property type="protein sequence ID" value="RKF22145.1"/>
    <property type="molecule type" value="Genomic_DNA"/>
</dbReference>
<keyword evidence="2 3" id="KW-0808">Transferase</keyword>
<dbReference type="SUPFAM" id="SSF53756">
    <property type="entry name" value="UDP-Glycosyltransferase/glycogen phosphorylase"/>
    <property type="match status" value="1"/>
</dbReference>
<dbReference type="PANTHER" id="PTHR30160:SF21">
    <property type="entry name" value="LIPOPOLYSACCHARIDE CORE HEPTOSYLTRANSFERASE OPSX"/>
    <property type="match status" value="1"/>
</dbReference>
<dbReference type="GO" id="GO:0005829">
    <property type="term" value="C:cytosol"/>
    <property type="evidence" value="ECO:0007669"/>
    <property type="project" value="TreeGrafter"/>
</dbReference>
<evidence type="ECO:0000313" key="3">
    <source>
        <dbReference type="EMBL" id="RKF22145.1"/>
    </source>
</evidence>
<dbReference type="GO" id="GO:0008713">
    <property type="term" value="F:ADP-heptose-lipopolysaccharide heptosyltransferase activity"/>
    <property type="evidence" value="ECO:0007669"/>
    <property type="project" value="TreeGrafter"/>
</dbReference>
<accession>A0A420EN38</accession>
<keyword evidence="1" id="KW-0328">Glycosyltransferase</keyword>
<evidence type="ECO:0000256" key="2">
    <source>
        <dbReference type="ARBA" id="ARBA00022679"/>
    </source>
</evidence>
<reference evidence="3 4" key="1">
    <citation type="submission" date="2018-09" db="EMBL/GenBank/DDBJ databases">
        <authorList>
            <person name="Wang Z."/>
        </authorList>
    </citation>
    <scope>NUCLEOTIDE SEQUENCE [LARGE SCALE GENOMIC DNA]</scope>
    <source>
        <strain evidence="3 4">ALS 81</strain>
    </source>
</reference>
<dbReference type="CDD" id="cd03789">
    <property type="entry name" value="GT9_LPS_heptosyltransferase"/>
    <property type="match status" value="1"/>
</dbReference>
<dbReference type="PANTHER" id="PTHR30160">
    <property type="entry name" value="TETRAACYLDISACCHARIDE 4'-KINASE-RELATED"/>
    <property type="match status" value="1"/>
</dbReference>
<gene>
    <name evidence="3" type="ORF">DBZ36_00425</name>
</gene>
<dbReference type="InterPro" id="IPR051199">
    <property type="entry name" value="LPS_LOS_Heptosyltrfase"/>
</dbReference>
<dbReference type="Proteomes" id="UP000286482">
    <property type="component" value="Unassembled WGS sequence"/>
</dbReference>
<dbReference type="Pfam" id="PF01075">
    <property type="entry name" value="Glyco_transf_9"/>
    <property type="match status" value="1"/>
</dbReference>
<protein>
    <submittedName>
        <fullName evidence="3">Glycosyltransferase family 9 protein</fullName>
    </submittedName>
</protein>
<dbReference type="InterPro" id="IPR002201">
    <property type="entry name" value="Glyco_trans_9"/>
</dbReference>
<dbReference type="Gene3D" id="3.40.50.2000">
    <property type="entry name" value="Glycogen Phosphorylase B"/>
    <property type="match status" value="2"/>
</dbReference>
<dbReference type="AlphaFoldDB" id="A0A420EN38"/>
<evidence type="ECO:0000313" key="4">
    <source>
        <dbReference type="Proteomes" id="UP000286482"/>
    </source>
</evidence>
<keyword evidence="4" id="KW-1185">Reference proteome</keyword>